<dbReference type="AlphaFoldDB" id="A0A5Q0H3L5"/>
<organism evidence="2 3">
    <name type="scientific">Saccharothrix syringae</name>
    <name type="common">Nocardiopsis syringae</name>
    <dbReference type="NCBI Taxonomy" id="103733"/>
    <lineage>
        <taxon>Bacteria</taxon>
        <taxon>Bacillati</taxon>
        <taxon>Actinomycetota</taxon>
        <taxon>Actinomycetes</taxon>
        <taxon>Pseudonocardiales</taxon>
        <taxon>Pseudonocardiaceae</taxon>
        <taxon>Saccharothrix</taxon>
    </lineage>
</organism>
<dbReference type="RefSeq" id="WP_153278423.1">
    <property type="nucleotide sequence ID" value="NZ_CP034550.1"/>
</dbReference>
<evidence type="ECO:0000313" key="3">
    <source>
        <dbReference type="Proteomes" id="UP000325787"/>
    </source>
</evidence>
<accession>A0A5Q0H3L5</accession>
<reference evidence="3" key="1">
    <citation type="journal article" date="2021" name="Curr. Microbiol.">
        <title>Complete genome of nocamycin-producing strain Saccharothrix syringae NRRL B-16468 reveals the biosynthetic potential for secondary metabolites.</title>
        <authorList>
            <person name="Mo X."/>
            <person name="Yang S."/>
        </authorList>
    </citation>
    <scope>NUCLEOTIDE SEQUENCE [LARGE SCALE GENOMIC DNA]</scope>
    <source>
        <strain evidence="3">ATCC 51364 / DSM 43886 / JCM 6844 / KCTC 9398 / NBRC 14523 / NRRL B-16468 / INA 2240</strain>
    </source>
</reference>
<evidence type="ECO:0000256" key="1">
    <source>
        <dbReference type="SAM" id="SignalP"/>
    </source>
</evidence>
<feature type="signal peptide" evidence="1">
    <location>
        <begin position="1"/>
        <end position="29"/>
    </location>
</feature>
<gene>
    <name evidence="2" type="ORF">EKG83_26405</name>
</gene>
<keyword evidence="3" id="KW-1185">Reference proteome</keyword>
<protein>
    <submittedName>
        <fullName evidence="2">Uncharacterized protein</fullName>
    </submittedName>
</protein>
<feature type="chain" id="PRO_5025043653" evidence="1">
    <location>
        <begin position="30"/>
        <end position="416"/>
    </location>
</feature>
<dbReference type="EMBL" id="CP034550">
    <property type="protein sequence ID" value="QFZ20474.1"/>
    <property type="molecule type" value="Genomic_DNA"/>
</dbReference>
<proteinExistence type="predicted"/>
<dbReference type="OrthoDB" id="2751008at2"/>
<sequence>MRTGKTGRIAAALIGTLALLGATASTAGAAAGPVDVRLPVSPAARAAQSTPIPVASSAATGACTDHADGSRSCVDYTPHPRAGTDDGHRHVGIQSTWCDSLNAGTYWVTRTEGCVHGGVFTYTLRNSSGTELGRAVMDYEQETLLGTTSLDWGDDTALTPTSVTGALLGLTVTATANCAGCTVDGNATWGGLIVQGDTLHGGADFGAHPAGGGVVNVTTGYTMIFAMPGAGPSNPVPIPGPPTLRCDSQVGSAAGCVFSAARPVLTLSLSNPAVGQAAAAYLWTQLYRTPQWGTPASPLHREADPAVQNANRAATCNSTFVPSTAYNPGDSCDEFPFAATKESAARLGYPGNTCAEIHPYLSGGDWYVTVVSPGTNPCVRAHVEEIVNETAGGRVGFLAVNARLLDGDPYELDVTA</sequence>
<dbReference type="KEGG" id="ssyi:EKG83_26405"/>
<name>A0A5Q0H3L5_SACSY</name>
<evidence type="ECO:0000313" key="2">
    <source>
        <dbReference type="EMBL" id="QFZ20474.1"/>
    </source>
</evidence>
<keyword evidence="1" id="KW-0732">Signal</keyword>
<dbReference type="Proteomes" id="UP000325787">
    <property type="component" value="Chromosome"/>
</dbReference>